<accession>A0AAD7FNW9</accession>
<evidence type="ECO:0000256" key="10">
    <source>
        <dbReference type="RuleBase" id="RU366056"/>
    </source>
</evidence>
<evidence type="ECO:0000256" key="4">
    <source>
        <dbReference type="ARBA" id="ARBA00022502"/>
    </source>
</evidence>
<evidence type="ECO:0000256" key="6">
    <source>
        <dbReference type="ARBA" id="ARBA00022824"/>
    </source>
</evidence>
<evidence type="ECO:0000256" key="7">
    <source>
        <dbReference type="ARBA" id="ARBA00022989"/>
    </source>
</evidence>
<evidence type="ECO:0000256" key="2">
    <source>
        <dbReference type="ARBA" id="ARBA00004687"/>
    </source>
</evidence>
<comment type="similarity">
    <text evidence="3 10">Belongs to the PIGX family.</text>
</comment>
<keyword evidence="7 10" id="KW-1133">Transmembrane helix</keyword>
<dbReference type="GO" id="GO:0005789">
    <property type="term" value="C:endoplasmic reticulum membrane"/>
    <property type="evidence" value="ECO:0007669"/>
    <property type="project" value="UniProtKB-SubCell"/>
</dbReference>
<gene>
    <name evidence="11" type="ORF">FB45DRAFT_865587</name>
</gene>
<dbReference type="AlphaFoldDB" id="A0AAD7FNW9"/>
<dbReference type="EMBL" id="JARKIF010000007">
    <property type="protein sequence ID" value="KAJ7634999.1"/>
    <property type="molecule type" value="Genomic_DNA"/>
</dbReference>
<sequence>MECVGEERLRTRRDAAHVLPDICDHNPRSFHPVFETTFVGDGFVNCTLNVLYTLPPIIFVDPYELSNRAYSFQHLGPSNLELPVAAVANEDATLLLSTPWVPEDNPRVFELPLHVRYGPVGKTEGLGFVQTDLKWPDAFFACPDASSSSDTLPLIPPSLVAPFATSSIFIVGTPPDAVPIETLRTPVGTTADVATVELGTAVVVLASFSYLVRVARRTVKRLSTTTVSAKED</sequence>
<evidence type="ECO:0000256" key="5">
    <source>
        <dbReference type="ARBA" id="ARBA00022692"/>
    </source>
</evidence>
<comment type="caution">
    <text evidence="11">The sequence shown here is derived from an EMBL/GenBank/DDBJ whole genome shotgun (WGS) entry which is preliminary data.</text>
</comment>
<evidence type="ECO:0000256" key="9">
    <source>
        <dbReference type="ARBA" id="ARBA00023180"/>
    </source>
</evidence>
<dbReference type="Proteomes" id="UP001221142">
    <property type="component" value="Unassembled WGS sequence"/>
</dbReference>
<feature type="transmembrane region" description="Helical" evidence="10">
    <location>
        <begin position="193"/>
        <end position="212"/>
    </location>
</feature>
<protein>
    <recommendedName>
        <fullName evidence="10">Protein PBN1</fullName>
    </recommendedName>
</protein>
<evidence type="ECO:0000313" key="11">
    <source>
        <dbReference type="EMBL" id="KAJ7634999.1"/>
    </source>
</evidence>
<comment type="pathway">
    <text evidence="2 10">Glycolipid biosynthesis; glycosylphosphatidylinositol-anchor biosynthesis.</text>
</comment>
<dbReference type="SMART" id="SM00780">
    <property type="entry name" value="PIG-X"/>
    <property type="match status" value="1"/>
</dbReference>
<evidence type="ECO:0000256" key="1">
    <source>
        <dbReference type="ARBA" id="ARBA00004389"/>
    </source>
</evidence>
<keyword evidence="5 10" id="KW-0812">Transmembrane</keyword>
<proteinExistence type="inferred from homology"/>
<evidence type="ECO:0000256" key="3">
    <source>
        <dbReference type="ARBA" id="ARBA00010345"/>
    </source>
</evidence>
<organism evidence="11 12">
    <name type="scientific">Roridomyces roridus</name>
    <dbReference type="NCBI Taxonomy" id="1738132"/>
    <lineage>
        <taxon>Eukaryota</taxon>
        <taxon>Fungi</taxon>
        <taxon>Dikarya</taxon>
        <taxon>Basidiomycota</taxon>
        <taxon>Agaricomycotina</taxon>
        <taxon>Agaricomycetes</taxon>
        <taxon>Agaricomycetidae</taxon>
        <taxon>Agaricales</taxon>
        <taxon>Marasmiineae</taxon>
        <taxon>Mycenaceae</taxon>
        <taxon>Roridomyces</taxon>
    </lineage>
</organism>
<keyword evidence="6 10" id="KW-0256">Endoplasmic reticulum</keyword>
<name>A0AAD7FNW9_9AGAR</name>
<keyword evidence="9" id="KW-0325">Glycoprotein</keyword>
<keyword evidence="4 10" id="KW-0337">GPI-anchor biosynthesis</keyword>
<reference evidence="11" key="1">
    <citation type="submission" date="2023-03" db="EMBL/GenBank/DDBJ databases">
        <title>Massive genome expansion in bonnet fungi (Mycena s.s.) driven by repeated elements and novel gene families across ecological guilds.</title>
        <authorList>
            <consortium name="Lawrence Berkeley National Laboratory"/>
            <person name="Harder C.B."/>
            <person name="Miyauchi S."/>
            <person name="Viragh M."/>
            <person name="Kuo A."/>
            <person name="Thoen E."/>
            <person name="Andreopoulos B."/>
            <person name="Lu D."/>
            <person name="Skrede I."/>
            <person name="Drula E."/>
            <person name="Henrissat B."/>
            <person name="Morin E."/>
            <person name="Kohler A."/>
            <person name="Barry K."/>
            <person name="LaButti K."/>
            <person name="Morin E."/>
            <person name="Salamov A."/>
            <person name="Lipzen A."/>
            <person name="Mereny Z."/>
            <person name="Hegedus B."/>
            <person name="Baldrian P."/>
            <person name="Stursova M."/>
            <person name="Weitz H."/>
            <person name="Taylor A."/>
            <person name="Grigoriev I.V."/>
            <person name="Nagy L.G."/>
            <person name="Martin F."/>
            <person name="Kauserud H."/>
        </authorList>
    </citation>
    <scope>NUCLEOTIDE SEQUENCE</scope>
    <source>
        <strain evidence="11">9284</strain>
    </source>
</reference>
<evidence type="ECO:0000256" key="8">
    <source>
        <dbReference type="ARBA" id="ARBA00023136"/>
    </source>
</evidence>
<comment type="subcellular location">
    <subcellularLocation>
        <location evidence="1 10">Endoplasmic reticulum membrane</location>
        <topology evidence="1 10">Single-pass membrane protein</topology>
    </subcellularLocation>
</comment>
<dbReference type="Pfam" id="PF08320">
    <property type="entry name" value="PIG-X"/>
    <property type="match status" value="1"/>
</dbReference>
<keyword evidence="8 10" id="KW-0472">Membrane</keyword>
<keyword evidence="12" id="KW-1185">Reference proteome</keyword>
<evidence type="ECO:0000313" key="12">
    <source>
        <dbReference type="Proteomes" id="UP001221142"/>
    </source>
</evidence>
<dbReference type="PANTHER" id="PTHR28650:SF1">
    <property type="entry name" value="PHOSPHATIDYLINOSITOL-GLYCAN BIOSYNTHESIS CLASS X PROTEIN"/>
    <property type="match status" value="1"/>
</dbReference>
<dbReference type="PANTHER" id="PTHR28650">
    <property type="entry name" value="PHOSPHATIDYLINOSITOL-GLYCAN BIOSYNTHESIS CLASS X PROTEIN"/>
    <property type="match status" value="1"/>
</dbReference>
<dbReference type="GO" id="GO:0006506">
    <property type="term" value="P:GPI anchor biosynthetic process"/>
    <property type="evidence" value="ECO:0007669"/>
    <property type="project" value="UniProtKB-KW"/>
</dbReference>
<dbReference type="InterPro" id="IPR040039">
    <property type="entry name" value="PIGX"/>
</dbReference>
<dbReference type="InterPro" id="IPR013233">
    <property type="entry name" value="PIG-X/PBN1"/>
</dbReference>
<comment type="function">
    <text evidence="10">Required for proper folding and/or the stability of a subset of proteins in the endoplasmic reticulum. Component of glycosylphosphatidylinositol-mannosyltransferase 1 which transfers the first of the 4 mannoses in the GPI-anchor precursors during GPI-anchor biosynthesis. Probably acts by stabilizing the mannosyltransferase GPI14.</text>
</comment>